<reference evidence="1" key="1">
    <citation type="submission" date="2020-10" db="EMBL/GenBank/DDBJ databases">
        <title>Sequencing the genomes of 1000 actinobacteria strains.</title>
        <authorList>
            <person name="Klenk H.-P."/>
        </authorList>
    </citation>
    <scope>NUCLEOTIDE SEQUENCE</scope>
    <source>
        <strain evidence="1">DSM 45354</strain>
    </source>
</reference>
<organism evidence="1 2">
    <name type="scientific">Actinopolymorpha pittospori</name>
    <dbReference type="NCBI Taxonomy" id="648752"/>
    <lineage>
        <taxon>Bacteria</taxon>
        <taxon>Bacillati</taxon>
        <taxon>Actinomycetota</taxon>
        <taxon>Actinomycetes</taxon>
        <taxon>Propionibacteriales</taxon>
        <taxon>Actinopolymorphaceae</taxon>
        <taxon>Actinopolymorpha</taxon>
    </lineage>
</organism>
<dbReference type="EMBL" id="JADBEM010000001">
    <property type="protein sequence ID" value="MBE1603774.1"/>
    <property type="molecule type" value="Genomic_DNA"/>
</dbReference>
<protein>
    <submittedName>
        <fullName evidence="1">Uncharacterized protein</fullName>
    </submittedName>
</protein>
<dbReference type="RefSeq" id="WP_273374799.1">
    <property type="nucleotide sequence ID" value="NZ_BAABJL010000266.1"/>
</dbReference>
<dbReference type="Proteomes" id="UP000638648">
    <property type="component" value="Unassembled WGS sequence"/>
</dbReference>
<sequence>MNPGNGSHSGDDNKFEIGYGVGDAYQSSSALKGIDALSPVDKY</sequence>
<proteinExistence type="predicted"/>
<gene>
    <name evidence="1" type="ORF">HEB94_000622</name>
</gene>
<evidence type="ECO:0000313" key="1">
    <source>
        <dbReference type="EMBL" id="MBE1603774.1"/>
    </source>
</evidence>
<name>A0A927MNH3_9ACTN</name>
<accession>A0A927MNH3</accession>
<dbReference type="AlphaFoldDB" id="A0A927MNH3"/>
<keyword evidence="2" id="KW-1185">Reference proteome</keyword>
<evidence type="ECO:0000313" key="2">
    <source>
        <dbReference type="Proteomes" id="UP000638648"/>
    </source>
</evidence>
<comment type="caution">
    <text evidence="1">The sequence shown here is derived from an EMBL/GenBank/DDBJ whole genome shotgun (WGS) entry which is preliminary data.</text>
</comment>